<dbReference type="GeneID" id="19161402"/>
<sequence length="177" mass="19768">MSFYIYAWSTGEAVVFCFDAPAILESNLIETMNSAMGEPPREAPVFLQSAIVGELTKLYDTSIWTLRDHIRRIEKERNVTGFLDRDLTPLHDLARHIIHTCEVLAVAADTVTELMGDYRPNSGLSCACPGIAGGGLRTKCPHNDLSFWLRLLRNFGLRAEALKARLGNEINLASERF</sequence>
<evidence type="ECO:0000313" key="2">
    <source>
        <dbReference type="Proteomes" id="UP000019484"/>
    </source>
</evidence>
<dbReference type="HOGENOM" id="CLU_099491_0_0_1"/>
<dbReference type="AlphaFoldDB" id="W9Y934"/>
<organism evidence="1 2">
    <name type="scientific">Capronia coronata CBS 617.96</name>
    <dbReference type="NCBI Taxonomy" id="1182541"/>
    <lineage>
        <taxon>Eukaryota</taxon>
        <taxon>Fungi</taxon>
        <taxon>Dikarya</taxon>
        <taxon>Ascomycota</taxon>
        <taxon>Pezizomycotina</taxon>
        <taxon>Eurotiomycetes</taxon>
        <taxon>Chaetothyriomycetidae</taxon>
        <taxon>Chaetothyriales</taxon>
        <taxon>Herpotrichiellaceae</taxon>
        <taxon>Capronia</taxon>
    </lineage>
</organism>
<reference evidence="1 2" key="1">
    <citation type="submission" date="2013-03" db="EMBL/GenBank/DDBJ databases">
        <title>The Genome Sequence of Capronia coronata CBS 617.96.</title>
        <authorList>
            <consortium name="The Broad Institute Genomics Platform"/>
            <person name="Cuomo C."/>
            <person name="de Hoog S."/>
            <person name="Gorbushina A."/>
            <person name="Walker B."/>
            <person name="Young S.K."/>
            <person name="Zeng Q."/>
            <person name="Gargeya S."/>
            <person name="Fitzgerald M."/>
            <person name="Haas B."/>
            <person name="Abouelleil A."/>
            <person name="Allen A.W."/>
            <person name="Alvarado L."/>
            <person name="Arachchi H.M."/>
            <person name="Berlin A.M."/>
            <person name="Chapman S.B."/>
            <person name="Gainer-Dewar J."/>
            <person name="Goldberg J."/>
            <person name="Griggs A."/>
            <person name="Gujja S."/>
            <person name="Hansen M."/>
            <person name="Howarth C."/>
            <person name="Imamovic A."/>
            <person name="Ireland A."/>
            <person name="Larimer J."/>
            <person name="McCowan C."/>
            <person name="Murphy C."/>
            <person name="Pearson M."/>
            <person name="Poon T.W."/>
            <person name="Priest M."/>
            <person name="Roberts A."/>
            <person name="Saif S."/>
            <person name="Shea T."/>
            <person name="Sisk P."/>
            <person name="Sykes S."/>
            <person name="Wortman J."/>
            <person name="Nusbaum C."/>
            <person name="Birren B."/>
        </authorList>
    </citation>
    <scope>NUCLEOTIDE SEQUENCE [LARGE SCALE GENOMIC DNA]</scope>
    <source>
        <strain evidence="1 2">CBS 617.96</strain>
    </source>
</reference>
<evidence type="ECO:0000313" key="1">
    <source>
        <dbReference type="EMBL" id="EXJ86165.1"/>
    </source>
</evidence>
<dbReference type="OrthoDB" id="5207033at2759"/>
<dbReference type="RefSeq" id="XP_007725603.1">
    <property type="nucleotide sequence ID" value="XM_007727413.1"/>
</dbReference>
<comment type="caution">
    <text evidence="1">The sequence shown here is derived from an EMBL/GenBank/DDBJ whole genome shotgun (WGS) entry which is preliminary data.</text>
</comment>
<name>W9Y934_9EURO</name>
<keyword evidence="2" id="KW-1185">Reference proteome</keyword>
<gene>
    <name evidence="1" type="ORF">A1O1_06535</name>
</gene>
<dbReference type="eggNOG" id="ENOG502SMU6">
    <property type="taxonomic scope" value="Eukaryota"/>
</dbReference>
<protein>
    <submittedName>
        <fullName evidence="1">Uncharacterized protein</fullName>
    </submittedName>
</protein>
<dbReference type="STRING" id="1182541.W9Y934"/>
<dbReference type="EMBL" id="AMWN01000005">
    <property type="protein sequence ID" value="EXJ86165.1"/>
    <property type="molecule type" value="Genomic_DNA"/>
</dbReference>
<proteinExistence type="predicted"/>
<accession>W9Y934</accession>
<dbReference type="Proteomes" id="UP000019484">
    <property type="component" value="Unassembled WGS sequence"/>
</dbReference>